<evidence type="ECO:0000313" key="3">
    <source>
        <dbReference type="Proteomes" id="UP000683310"/>
    </source>
</evidence>
<evidence type="ECO:0000313" key="2">
    <source>
        <dbReference type="EMBL" id="QVI24272.1"/>
    </source>
</evidence>
<sequence>MQDKRLVRTAVLGDRLSTSPFYLPDSRPDADRVVEKFTRDAFYCGEYLGGCGWPLTVRLCDDRVCHFAHHPNGPICARTESAATGGEGSADHLYIYNGLLRLAGHTADRPGLPEELHMVDKRCRHIQIGRGRTAIRVQLRDLRTDAWEFEDDELRRRYDHVQWIAGPDALGTAYTLKNRDGYVLRARCQTRGGTREVQVRVDGYGDERQWIPLTQCQIGSDGTVTAPTLTEQRGHHEHARKQPQPALRIATGPVSVPSLEPAHITNPHSNEELGPWVELVLAEFRAAMGRGDRNTVESLRAIHRSTFQQVRLSDDLSEQWAEYVAILNWLSATGASKSAPTRTVRTMPPQPRTVTAREPSSDRLASSYIHTLLRAARNNRSITLYDLTGRTRVSHRTMVRALVTIERRTPANSPLLSALITDQSGEYDRSFRSVLERLGFDTRMPENAFRSAWFTENQRVHAYWGKQRRHLRPSEFQMRKRT</sequence>
<feature type="region of interest" description="Disordered" evidence="1">
    <location>
        <begin position="339"/>
        <end position="360"/>
    </location>
</feature>
<proteinExistence type="predicted"/>
<keyword evidence="3" id="KW-1185">Reference proteome</keyword>
<protein>
    <recommendedName>
        <fullName evidence="4">Integrase catalytic domain-containing protein</fullName>
    </recommendedName>
</protein>
<gene>
    <name evidence="2" type="ORF">KHQ06_16785</name>
</gene>
<organism evidence="2 3">
    <name type="scientific">Nocardia tengchongensis</name>
    <dbReference type="NCBI Taxonomy" id="2055889"/>
    <lineage>
        <taxon>Bacteria</taxon>
        <taxon>Bacillati</taxon>
        <taxon>Actinomycetota</taxon>
        <taxon>Actinomycetes</taxon>
        <taxon>Mycobacteriales</taxon>
        <taxon>Nocardiaceae</taxon>
        <taxon>Nocardia</taxon>
    </lineage>
</organism>
<dbReference type="EMBL" id="CP074371">
    <property type="protein sequence ID" value="QVI24272.1"/>
    <property type="molecule type" value="Genomic_DNA"/>
</dbReference>
<name>A0ABX8CWL3_9NOCA</name>
<accession>A0ABX8CWL3</accession>
<evidence type="ECO:0000256" key="1">
    <source>
        <dbReference type="SAM" id="MobiDB-lite"/>
    </source>
</evidence>
<evidence type="ECO:0008006" key="4">
    <source>
        <dbReference type="Google" id="ProtNLM"/>
    </source>
</evidence>
<dbReference type="Proteomes" id="UP000683310">
    <property type="component" value="Chromosome"/>
</dbReference>
<reference evidence="2 3" key="1">
    <citation type="submission" date="2021-04" db="EMBL/GenBank/DDBJ databases">
        <title>Nocardia tengchongensis.</title>
        <authorList>
            <person name="Zhuang k."/>
            <person name="Ran Y."/>
            <person name="Li W."/>
        </authorList>
    </citation>
    <scope>NUCLEOTIDE SEQUENCE [LARGE SCALE GENOMIC DNA]</scope>
    <source>
        <strain evidence="2 3">CFH S0057</strain>
    </source>
</reference>